<dbReference type="Proteomes" id="UP000016801">
    <property type="component" value="Unassembled WGS sequence"/>
</dbReference>
<evidence type="ECO:0000313" key="2">
    <source>
        <dbReference type="Proteomes" id="UP000016801"/>
    </source>
</evidence>
<gene>
    <name evidence="1" type="ORF">CPUR_03606</name>
</gene>
<dbReference type="HOGENOM" id="CLU_2120842_0_0_1"/>
<protein>
    <submittedName>
        <fullName evidence="1">Uncharacterized protein</fullName>
    </submittedName>
</protein>
<accession>M1WDZ4</accession>
<sequence>MRPARTCLDCFIDAHLPRSSAIPSGQEAQAAATMYQELRSVCIHPPMFAILNHDHFLRLPLTVYHIAKADSVPGPVNMLFVSEIVQRLRTARSIGNPGFYFVVAFLPSTELIDG</sequence>
<proteinExistence type="predicted"/>
<dbReference type="EMBL" id="CAGA01000016">
    <property type="protein sequence ID" value="CCE29759.1"/>
    <property type="molecule type" value="Genomic_DNA"/>
</dbReference>
<comment type="caution">
    <text evidence="1">The sequence shown here is derived from an EMBL/GenBank/DDBJ whole genome shotgun (WGS) entry which is preliminary data.</text>
</comment>
<evidence type="ECO:0000313" key="1">
    <source>
        <dbReference type="EMBL" id="CCE29759.1"/>
    </source>
</evidence>
<keyword evidence="2" id="KW-1185">Reference proteome</keyword>
<dbReference type="VEuPathDB" id="FungiDB:CPUR_03606"/>
<name>M1WDZ4_CLAP2</name>
<reference evidence="1 2" key="1">
    <citation type="journal article" date="2013" name="PLoS Genet.">
        <title>Plant-symbiotic fungi as chemical engineers: Multi-genome analysis of the Clavicipitaceae reveals dynamics of alkaloid loci.</title>
        <authorList>
            <person name="Schardl C.L."/>
            <person name="Young C.A."/>
            <person name="Hesse U."/>
            <person name="Amyotte S.G."/>
            <person name="Andreeva K."/>
            <person name="Calie P.J."/>
            <person name="Fleetwood D.J."/>
            <person name="Haws D.C."/>
            <person name="Moore N."/>
            <person name="Oeser B."/>
            <person name="Panaccione D.G."/>
            <person name="Schweri K.K."/>
            <person name="Voisey C.R."/>
            <person name="Farman M.L."/>
            <person name="Jaromczyk J.W."/>
            <person name="Roe B.A."/>
            <person name="O'Sullivan D.M."/>
            <person name="Scott B."/>
            <person name="Tudzynski P."/>
            <person name="An Z."/>
            <person name="Arnaoudova E.G."/>
            <person name="Bullock C.T."/>
            <person name="Charlton N.D."/>
            <person name="Chen L."/>
            <person name="Cox M."/>
            <person name="Dinkins R.D."/>
            <person name="Florea S."/>
            <person name="Glenn A.E."/>
            <person name="Gordon A."/>
            <person name="Gueldener U."/>
            <person name="Harris D.R."/>
            <person name="Hollin W."/>
            <person name="Jaromczyk J."/>
            <person name="Johnson R.D."/>
            <person name="Khan A.K."/>
            <person name="Leistner E."/>
            <person name="Leuchtmann A."/>
            <person name="Li C."/>
            <person name="Liu J."/>
            <person name="Liu J."/>
            <person name="Liu M."/>
            <person name="Mace W."/>
            <person name="Machado C."/>
            <person name="Nagabhyru P."/>
            <person name="Pan J."/>
            <person name="Schmid J."/>
            <person name="Sugawara K."/>
            <person name="Steiner U."/>
            <person name="Takach J.E."/>
            <person name="Tanaka E."/>
            <person name="Webb J.S."/>
            <person name="Wilson E.V."/>
            <person name="Wiseman J.L."/>
            <person name="Yoshida R."/>
            <person name="Zeng Z."/>
        </authorList>
    </citation>
    <scope>NUCLEOTIDE SEQUENCE [LARGE SCALE GENOMIC DNA]</scope>
    <source>
        <strain evidence="1 2">20.1</strain>
    </source>
</reference>
<dbReference type="AlphaFoldDB" id="M1WDZ4"/>
<organism evidence="1 2">
    <name type="scientific">Claviceps purpurea (strain 20.1)</name>
    <name type="common">Ergot fungus</name>
    <name type="synonym">Sphacelia segetum</name>
    <dbReference type="NCBI Taxonomy" id="1111077"/>
    <lineage>
        <taxon>Eukaryota</taxon>
        <taxon>Fungi</taxon>
        <taxon>Dikarya</taxon>
        <taxon>Ascomycota</taxon>
        <taxon>Pezizomycotina</taxon>
        <taxon>Sordariomycetes</taxon>
        <taxon>Hypocreomycetidae</taxon>
        <taxon>Hypocreales</taxon>
        <taxon>Clavicipitaceae</taxon>
        <taxon>Claviceps</taxon>
    </lineage>
</organism>